<evidence type="ECO:0000256" key="5">
    <source>
        <dbReference type="ARBA" id="ARBA00022840"/>
    </source>
</evidence>
<name>A0A673V5X0_SURSU</name>
<dbReference type="OMA" id="LFPAHYN"/>
<dbReference type="GO" id="GO:0000226">
    <property type="term" value="P:microtubule cytoskeleton organization"/>
    <property type="evidence" value="ECO:0007669"/>
    <property type="project" value="TreeGrafter"/>
</dbReference>
<dbReference type="GO" id="GO:0005874">
    <property type="term" value="C:microtubule"/>
    <property type="evidence" value="ECO:0007669"/>
    <property type="project" value="UniProtKB-KW"/>
</dbReference>
<evidence type="ECO:0000313" key="7">
    <source>
        <dbReference type="Ensembl" id="ENSSSUP00005029006.1"/>
    </source>
</evidence>
<feature type="compositionally biased region" description="Acidic residues" evidence="6">
    <location>
        <begin position="59"/>
        <end position="68"/>
    </location>
</feature>
<keyword evidence="8" id="KW-1185">Reference proteome</keyword>
<evidence type="ECO:0000256" key="3">
    <source>
        <dbReference type="ARBA" id="ARBA00022701"/>
    </source>
</evidence>
<feature type="region of interest" description="Disordered" evidence="6">
    <location>
        <begin position="540"/>
        <end position="580"/>
    </location>
</feature>
<comment type="similarity">
    <text evidence="1">Belongs to the tubulin--tyrosine ligase family.</text>
</comment>
<dbReference type="Ensembl" id="ENSSSUT00005033102.1">
    <property type="protein sequence ID" value="ENSSSUP00005029006.1"/>
    <property type="gene ID" value="ENSSSUG00005018677.1"/>
</dbReference>
<feature type="region of interest" description="Disordered" evidence="6">
    <location>
        <begin position="786"/>
        <end position="806"/>
    </location>
</feature>
<reference evidence="7" key="3">
    <citation type="submission" date="2025-09" db="UniProtKB">
        <authorList>
            <consortium name="Ensembl"/>
        </authorList>
    </citation>
    <scope>IDENTIFICATION</scope>
</reference>
<reference evidence="7" key="2">
    <citation type="submission" date="2025-08" db="UniProtKB">
        <authorList>
            <consortium name="Ensembl"/>
        </authorList>
    </citation>
    <scope>IDENTIFICATION</scope>
</reference>
<dbReference type="Proteomes" id="UP000472268">
    <property type="component" value="Chromosome 17"/>
</dbReference>
<dbReference type="PANTHER" id="PTHR12241:SF96">
    <property type="entry name" value="TUBULIN POLYGLUTAMYLASE TTLL6"/>
    <property type="match status" value="1"/>
</dbReference>
<protein>
    <submittedName>
        <fullName evidence="7">Tubulin tyrosine ligase like 6</fullName>
    </submittedName>
</protein>
<keyword evidence="5" id="KW-0067">ATP-binding</keyword>
<dbReference type="GO" id="GO:0005524">
    <property type="term" value="F:ATP binding"/>
    <property type="evidence" value="ECO:0007669"/>
    <property type="project" value="UniProtKB-KW"/>
</dbReference>
<dbReference type="FunFam" id="3.30.470.20:FF:000009">
    <property type="entry name" value="tubulin polyglutamylase TTLL5 isoform X1"/>
    <property type="match status" value="1"/>
</dbReference>
<feature type="region of interest" description="Disordered" evidence="6">
    <location>
        <begin position="607"/>
        <end position="632"/>
    </location>
</feature>
<feature type="compositionally biased region" description="Basic and acidic residues" evidence="6">
    <location>
        <begin position="540"/>
        <end position="560"/>
    </location>
</feature>
<dbReference type="GO" id="GO:0070740">
    <property type="term" value="F:tubulin-glutamic acid ligase activity"/>
    <property type="evidence" value="ECO:0007669"/>
    <property type="project" value="TreeGrafter"/>
</dbReference>
<feature type="compositionally biased region" description="Basic and acidic residues" evidence="6">
    <location>
        <begin position="711"/>
        <end position="723"/>
    </location>
</feature>
<feature type="compositionally biased region" description="Basic and acidic residues" evidence="6">
    <location>
        <begin position="44"/>
        <end position="58"/>
    </location>
</feature>
<dbReference type="Pfam" id="PF03133">
    <property type="entry name" value="TTL"/>
    <property type="match status" value="1"/>
</dbReference>
<dbReference type="Gene3D" id="3.30.470.20">
    <property type="entry name" value="ATP-grasp fold, B domain"/>
    <property type="match status" value="1"/>
</dbReference>
<evidence type="ECO:0000256" key="6">
    <source>
        <dbReference type="SAM" id="MobiDB-lite"/>
    </source>
</evidence>
<feature type="compositionally biased region" description="Low complexity" evidence="6">
    <location>
        <begin position="687"/>
        <end position="702"/>
    </location>
</feature>
<evidence type="ECO:0000256" key="4">
    <source>
        <dbReference type="ARBA" id="ARBA00022741"/>
    </source>
</evidence>
<dbReference type="PROSITE" id="PS51221">
    <property type="entry name" value="TTL"/>
    <property type="match status" value="1"/>
</dbReference>
<keyword evidence="2" id="KW-0436">Ligase</keyword>
<evidence type="ECO:0000256" key="2">
    <source>
        <dbReference type="ARBA" id="ARBA00022598"/>
    </source>
</evidence>
<keyword evidence="3" id="KW-0493">Microtubule</keyword>
<dbReference type="GO" id="GO:0036064">
    <property type="term" value="C:ciliary basal body"/>
    <property type="evidence" value="ECO:0007669"/>
    <property type="project" value="TreeGrafter"/>
</dbReference>
<keyword evidence="4" id="KW-0547">Nucleotide-binding</keyword>
<gene>
    <name evidence="7" type="primary">LOC115282211</name>
</gene>
<evidence type="ECO:0000313" key="8">
    <source>
        <dbReference type="Proteomes" id="UP000472268"/>
    </source>
</evidence>
<accession>A0A673V5X0</accession>
<reference evidence="7 8" key="1">
    <citation type="submission" date="2019-05" db="EMBL/GenBank/DDBJ databases">
        <title>A Chromosome-scale Meerkat (S. suricatta) Genome Assembly.</title>
        <authorList>
            <person name="Dudchenko O."/>
            <person name="Lieberman Aiden E."/>
            <person name="Tung J."/>
            <person name="Barreiro L.B."/>
            <person name="Clutton-Brock T.H."/>
        </authorList>
    </citation>
    <scope>NUCLEOTIDE SEQUENCE [LARGE SCALE GENOMIC DNA]</scope>
</reference>
<dbReference type="InterPro" id="IPR004344">
    <property type="entry name" value="TTL/TTLL_fam"/>
</dbReference>
<dbReference type="GO" id="GO:0015631">
    <property type="term" value="F:tubulin binding"/>
    <property type="evidence" value="ECO:0007669"/>
    <property type="project" value="TreeGrafter"/>
</dbReference>
<evidence type="ECO:0000256" key="1">
    <source>
        <dbReference type="ARBA" id="ARBA00006820"/>
    </source>
</evidence>
<feature type="region of interest" description="Disordered" evidence="6">
    <location>
        <begin position="1"/>
        <end position="69"/>
    </location>
</feature>
<proteinExistence type="inferred from homology"/>
<sequence length="890" mass="100816">MGPCLPNLLRRGSKSVVASDTGSRAGAIGVAGDRDFPKASSQTGEKHQCLSLEGKEGADSEEQEDSSLEDSKEVVALAFMSENTGVQEGLQNAQQQGKKKRKKKRLVINLSTCRYESVRRAAQQYGLREGGETNDWTLYWTDYSVSLERVMEMRSYQKINHFPGMSEICRKDLLARNMSRMTKMFPKDFHFFPRTWCLPADWGDLQNYSRSRKNKTYICKPDSGCQGRGIFITRTVKDINPGEDMICQLYISKPFIIDGFKFDLRIYVLMTSCDPLRIFAYKEGLVRFATTSYSHPCTDNLEDICMHLTNYSINKHSSNFIRDTQAGSKRKLSTFHAYMENHGYDTEQMWRDIEDVIIKTIISAHPIIKHNYHTCFPNHTLNSACFEILGFDILLDHKLKPWLLEVNHSPSFSTDSWLDKDVKDRLLYDTLVLINLGSCDKKKVLEEERQRGRFLQQCRSRQTRIKEVKGFQAVWLEKTEQYEKENCGGFRLIYPILNSEKYEKFFQGNNSLFQNTVASRAREVHARQLIQELRLKQEKKSFQMKEKKAETQGESAGERARGKRTRIQRQKPQQELKSAALASKQNLQPLTLASCAPDLLMSVRGAKENEADSSLDPEAPTKEGSPAPCKPLSARLHTAVPDLRPWSLLGCLGPELSNPLSRVKEANSASTVNIFTVTVTVPVTSIETSPDSTTWDSDSPESLPSMTPKTSSEHSSPESHKGVSFEQHGVSRHLLQGSIPKSSLPTESQSFLGNLNQSWASLKSDTRKQRLKSELFTNARLRQKRSLTPAHCNPKLVPSNKSKNPSLARECCVGGRSSGGNWRLRVSSLLERDPPSRDVSLKDLLVVATRARLAPRPGQSHRGATRERCVQDREAYSHCRTTRPRGCERK</sequence>
<organism evidence="7 8">
    <name type="scientific">Suricata suricatta</name>
    <name type="common">Meerkat</name>
    <dbReference type="NCBI Taxonomy" id="37032"/>
    <lineage>
        <taxon>Eukaryota</taxon>
        <taxon>Metazoa</taxon>
        <taxon>Chordata</taxon>
        <taxon>Craniata</taxon>
        <taxon>Vertebrata</taxon>
        <taxon>Euteleostomi</taxon>
        <taxon>Mammalia</taxon>
        <taxon>Eutheria</taxon>
        <taxon>Laurasiatheria</taxon>
        <taxon>Carnivora</taxon>
        <taxon>Feliformia</taxon>
        <taxon>Herpestidae</taxon>
        <taxon>Suricata</taxon>
    </lineage>
</organism>
<dbReference type="PANTHER" id="PTHR12241">
    <property type="entry name" value="TUBULIN POLYGLUTAMYLASE"/>
    <property type="match status" value="1"/>
</dbReference>
<feature type="region of interest" description="Disordered" evidence="6">
    <location>
        <begin position="687"/>
        <end position="726"/>
    </location>
</feature>
<dbReference type="AlphaFoldDB" id="A0A673V5X0"/>
<dbReference type="SUPFAM" id="SSF56059">
    <property type="entry name" value="Glutathione synthetase ATP-binding domain-like"/>
    <property type="match status" value="1"/>
</dbReference>